<dbReference type="CTD" id="6755449"/>
<evidence type="ECO:0000256" key="6">
    <source>
        <dbReference type="ARBA" id="ARBA00022853"/>
    </source>
</evidence>
<dbReference type="Gene3D" id="2.60.120.650">
    <property type="entry name" value="Cupin"/>
    <property type="match status" value="1"/>
</dbReference>
<dbReference type="SUPFAM" id="SSF51197">
    <property type="entry name" value="Clavaminate synthase-like"/>
    <property type="match status" value="1"/>
</dbReference>
<keyword evidence="7" id="KW-0223">Dioxygenase</keyword>
<accession>B3S1P1</accession>
<proteinExistence type="inferred from homology"/>
<sequence>MLTKSDIMVFRPTEEEFKNFNQYVKFIEECGAHKIGLAKVIPPSSWKARSNYDDIELTITAPIMQTILGKNGMYEQINIQKKTVSLKNFEKMAISDRYKPPKSTDYNDLERKYWKNITFHSPIYGADVSGSLYDPDIKDWNINHLNSVLDIVEKECDVKIPGVNTAYLYFGMWKTTFAWHTEDMDLYSINYLHYGQPKTWYCIPPQQGKRLERLASGLFPNQFRECQAYFRHKSLILSPKVLKQFAIPYHKITQEQGEFMITFPYAYHAGFNHGYNCAESTNFATERWIDYGKVATQCRCRPDNVRINMDVFIKLFQVFSATVLILFATVAKHNYLSSNGSLFVLFLTA</sequence>
<evidence type="ECO:0000256" key="2">
    <source>
        <dbReference type="ARBA" id="ARBA00009711"/>
    </source>
</evidence>
<evidence type="ECO:0000256" key="7">
    <source>
        <dbReference type="ARBA" id="ARBA00022964"/>
    </source>
</evidence>
<reference evidence="16 17" key="1">
    <citation type="journal article" date="2008" name="Nature">
        <title>The Trichoplax genome and the nature of placozoans.</title>
        <authorList>
            <person name="Srivastava M."/>
            <person name="Begovic E."/>
            <person name="Chapman J."/>
            <person name="Putnam N.H."/>
            <person name="Hellsten U."/>
            <person name="Kawashima T."/>
            <person name="Kuo A."/>
            <person name="Mitros T."/>
            <person name="Salamov A."/>
            <person name="Carpenter M.L."/>
            <person name="Signorovitch A.Y."/>
            <person name="Moreno M.A."/>
            <person name="Kamm K."/>
            <person name="Grimwood J."/>
            <person name="Schmutz J."/>
            <person name="Shapiro H."/>
            <person name="Grigoriev I.V."/>
            <person name="Buss L.W."/>
            <person name="Schierwater B."/>
            <person name="Dellaporta S.L."/>
            <person name="Rokhsar D.S."/>
        </authorList>
    </citation>
    <scope>NUCLEOTIDE SEQUENCE [LARGE SCALE GENOMIC DNA]</scope>
    <source>
        <strain evidence="16 17">Grell-BS-1999</strain>
    </source>
</reference>
<keyword evidence="9" id="KW-0408">Iron</keyword>
<dbReference type="InParanoid" id="B3S1P1"/>
<feature type="domain" description="JmjN" evidence="14">
    <location>
        <begin position="7"/>
        <end position="49"/>
    </location>
</feature>
<dbReference type="KEGG" id="tad:TRIADDRAFT_27796"/>
<evidence type="ECO:0000259" key="14">
    <source>
        <dbReference type="PROSITE" id="PS51183"/>
    </source>
</evidence>
<dbReference type="Proteomes" id="UP000009022">
    <property type="component" value="Unassembled WGS sequence"/>
</dbReference>
<dbReference type="eggNOG" id="KOG0958">
    <property type="taxonomic scope" value="Eukaryota"/>
</dbReference>
<dbReference type="AlphaFoldDB" id="B3S1P1"/>
<dbReference type="RefSeq" id="XP_002113920.1">
    <property type="nucleotide sequence ID" value="XM_002113884.1"/>
</dbReference>
<dbReference type="PROSITE" id="PS51184">
    <property type="entry name" value="JMJC"/>
    <property type="match status" value="1"/>
</dbReference>
<dbReference type="FunFam" id="2.60.120.650:FF:000048">
    <property type="entry name" value="Lysine-specific demethylase 4A"/>
    <property type="match status" value="1"/>
</dbReference>
<dbReference type="GO" id="GO:0032454">
    <property type="term" value="F:histone H3K9 demethylase activity"/>
    <property type="evidence" value="ECO:0000318"/>
    <property type="project" value="GO_Central"/>
</dbReference>
<dbReference type="FunCoup" id="B3S1P1">
    <property type="interactions" value="22"/>
</dbReference>
<comment type="cofactor">
    <cofactor evidence="1">
        <name>Fe(2+)</name>
        <dbReference type="ChEBI" id="CHEBI:29033"/>
    </cofactor>
</comment>
<evidence type="ECO:0000256" key="9">
    <source>
        <dbReference type="ARBA" id="ARBA00023004"/>
    </source>
</evidence>
<dbReference type="Pfam" id="PF02375">
    <property type="entry name" value="JmjN"/>
    <property type="match status" value="1"/>
</dbReference>
<protein>
    <recommendedName>
        <fullName evidence="3">[histone H3]-trimethyl-L-lysine(9) demethylase</fullName>
        <ecNumber evidence="3">1.14.11.66</ecNumber>
    </recommendedName>
</protein>
<dbReference type="HOGENOM" id="CLU_001442_6_0_1"/>
<dbReference type="SMART" id="SM00558">
    <property type="entry name" value="JmjC"/>
    <property type="match status" value="1"/>
</dbReference>
<dbReference type="OMA" id="RASICKC"/>
<evidence type="ECO:0000256" key="10">
    <source>
        <dbReference type="ARBA" id="ARBA00023015"/>
    </source>
</evidence>
<dbReference type="GO" id="GO:0010468">
    <property type="term" value="P:regulation of gene expression"/>
    <property type="evidence" value="ECO:0000318"/>
    <property type="project" value="GO_Central"/>
</dbReference>
<dbReference type="GO" id="GO:0140684">
    <property type="term" value="F:histone H3K9me2/H3K9me3 demethylase activity"/>
    <property type="evidence" value="ECO:0007669"/>
    <property type="project" value="UniProtKB-EC"/>
</dbReference>
<dbReference type="STRING" id="10228.B3S1P1"/>
<feature type="domain" description="JmjC" evidence="15">
    <location>
        <begin position="134"/>
        <end position="300"/>
    </location>
</feature>
<dbReference type="PANTHER" id="PTHR10694">
    <property type="entry name" value="LYSINE-SPECIFIC DEMETHYLASE"/>
    <property type="match status" value="1"/>
</dbReference>
<evidence type="ECO:0000256" key="3">
    <source>
        <dbReference type="ARBA" id="ARBA00012900"/>
    </source>
</evidence>
<dbReference type="InterPro" id="IPR003347">
    <property type="entry name" value="JmjC_dom"/>
</dbReference>
<dbReference type="GO" id="GO:0051864">
    <property type="term" value="F:histone H3K36 demethylase activity"/>
    <property type="evidence" value="ECO:0000318"/>
    <property type="project" value="GO_Central"/>
</dbReference>
<dbReference type="SMART" id="SM00545">
    <property type="entry name" value="JmjN"/>
    <property type="match status" value="1"/>
</dbReference>
<organism evidence="16 17">
    <name type="scientific">Trichoplax adhaerens</name>
    <name type="common">Trichoplax reptans</name>
    <dbReference type="NCBI Taxonomy" id="10228"/>
    <lineage>
        <taxon>Eukaryota</taxon>
        <taxon>Metazoa</taxon>
        <taxon>Placozoa</taxon>
        <taxon>Uniplacotomia</taxon>
        <taxon>Trichoplacea</taxon>
        <taxon>Trichoplacidae</taxon>
        <taxon>Trichoplax</taxon>
    </lineage>
</organism>
<evidence type="ECO:0000256" key="5">
    <source>
        <dbReference type="ARBA" id="ARBA00022833"/>
    </source>
</evidence>
<evidence type="ECO:0000256" key="8">
    <source>
        <dbReference type="ARBA" id="ARBA00023002"/>
    </source>
</evidence>
<dbReference type="GO" id="GO:0046872">
    <property type="term" value="F:metal ion binding"/>
    <property type="evidence" value="ECO:0007669"/>
    <property type="project" value="UniProtKB-KW"/>
</dbReference>
<name>B3S1P1_TRIAD</name>
<dbReference type="GeneID" id="6755449"/>
<evidence type="ECO:0000259" key="15">
    <source>
        <dbReference type="PROSITE" id="PS51184"/>
    </source>
</evidence>
<keyword evidence="17" id="KW-1185">Reference proteome</keyword>
<keyword evidence="12" id="KW-0539">Nucleus</keyword>
<comment type="similarity">
    <text evidence="2">Belongs to the JHDM3 histone demethylase family.</text>
</comment>
<keyword evidence="4" id="KW-0479">Metal-binding</keyword>
<evidence type="ECO:0000256" key="13">
    <source>
        <dbReference type="ARBA" id="ARBA00049349"/>
    </source>
</evidence>
<dbReference type="EC" id="1.14.11.66" evidence="3"/>
<dbReference type="EMBL" id="DS985247">
    <property type="protein sequence ID" value="EDV23010.1"/>
    <property type="molecule type" value="Genomic_DNA"/>
</dbReference>
<comment type="catalytic activity">
    <reaction evidence="13">
        <text>N(6),N(6),N(6)-trimethyl-L-lysyl(9)-[histone H3] + 2 2-oxoglutarate + 2 O2 = N(6)-methyl-L-lysyl(9)-[histone H3] + 2 formaldehyde + 2 succinate + 2 CO2</text>
        <dbReference type="Rhea" id="RHEA:60200"/>
        <dbReference type="Rhea" id="RHEA-COMP:15538"/>
        <dbReference type="Rhea" id="RHEA-COMP:15542"/>
        <dbReference type="ChEBI" id="CHEBI:15379"/>
        <dbReference type="ChEBI" id="CHEBI:16526"/>
        <dbReference type="ChEBI" id="CHEBI:16810"/>
        <dbReference type="ChEBI" id="CHEBI:16842"/>
        <dbReference type="ChEBI" id="CHEBI:30031"/>
        <dbReference type="ChEBI" id="CHEBI:61929"/>
        <dbReference type="ChEBI" id="CHEBI:61961"/>
        <dbReference type="EC" id="1.14.11.66"/>
    </reaction>
</comment>
<dbReference type="GO" id="GO:0006338">
    <property type="term" value="P:chromatin remodeling"/>
    <property type="evidence" value="ECO:0000318"/>
    <property type="project" value="GO_Central"/>
</dbReference>
<dbReference type="Pfam" id="PF02373">
    <property type="entry name" value="JmjC"/>
    <property type="match status" value="1"/>
</dbReference>
<dbReference type="GO" id="GO:0000785">
    <property type="term" value="C:chromatin"/>
    <property type="evidence" value="ECO:0000318"/>
    <property type="project" value="GO_Central"/>
</dbReference>
<keyword evidence="5" id="KW-0862">Zinc</keyword>
<dbReference type="GO" id="GO:0005634">
    <property type="term" value="C:nucleus"/>
    <property type="evidence" value="ECO:0000318"/>
    <property type="project" value="GO_Central"/>
</dbReference>
<keyword evidence="10" id="KW-0805">Transcription regulation</keyword>
<evidence type="ECO:0000313" key="17">
    <source>
        <dbReference type="Proteomes" id="UP000009022"/>
    </source>
</evidence>
<dbReference type="OrthoDB" id="9547406at2759"/>
<dbReference type="PANTHER" id="PTHR10694:SF7">
    <property type="entry name" value="[HISTONE H3]-TRIMETHYL-L-LYSINE(9) DEMETHYLASE"/>
    <property type="match status" value="1"/>
</dbReference>
<dbReference type="PROSITE" id="PS51183">
    <property type="entry name" value="JMJN"/>
    <property type="match status" value="1"/>
</dbReference>
<keyword evidence="8" id="KW-0560">Oxidoreductase</keyword>
<dbReference type="PhylomeDB" id="B3S1P1"/>
<dbReference type="InterPro" id="IPR003349">
    <property type="entry name" value="JmjN"/>
</dbReference>
<evidence type="ECO:0000313" key="16">
    <source>
        <dbReference type="EMBL" id="EDV23010.1"/>
    </source>
</evidence>
<gene>
    <name evidence="16" type="ORF">TRIADDRAFT_27796</name>
</gene>
<evidence type="ECO:0000256" key="1">
    <source>
        <dbReference type="ARBA" id="ARBA00001954"/>
    </source>
</evidence>
<keyword evidence="11" id="KW-0804">Transcription</keyword>
<evidence type="ECO:0000256" key="11">
    <source>
        <dbReference type="ARBA" id="ARBA00023163"/>
    </source>
</evidence>
<evidence type="ECO:0000256" key="4">
    <source>
        <dbReference type="ARBA" id="ARBA00022723"/>
    </source>
</evidence>
<keyword evidence="6" id="KW-0156">Chromatin regulator</keyword>
<evidence type="ECO:0000256" key="12">
    <source>
        <dbReference type="ARBA" id="ARBA00023242"/>
    </source>
</evidence>